<evidence type="ECO:0000259" key="3">
    <source>
        <dbReference type="Pfam" id="PF14016"/>
    </source>
</evidence>
<dbReference type="Pfam" id="PF14016">
    <property type="entry name" value="DUF4232"/>
    <property type="match status" value="1"/>
</dbReference>
<dbReference type="Proteomes" id="UP000294947">
    <property type="component" value="Unassembled WGS sequence"/>
</dbReference>
<keyword evidence="2" id="KW-0732">Signal</keyword>
<dbReference type="OrthoDB" id="3685393at2"/>
<feature type="chain" id="PRO_5039246990" evidence="2">
    <location>
        <begin position="23"/>
        <end position="213"/>
    </location>
</feature>
<sequence>MRKRLVGATVVVAAGLALSGCAAGGAPQQTAGGGSQAESRPVETSAGPQQETTDAAGSNQGGNATGDRPCEASDLDAKFVTSENYDGRPSSGQFSVTKNSNDMTPCVLDGYPEIKAMRGSEGGATMPVAIQQVTADGAQSMRLDGHGGFASFNITWTTSGADGGCDMPGALSVRLPRAGSQDIEVPVNQGRDNSLRICENDELQVQPFGDYTN</sequence>
<organism evidence="4 5">
    <name type="scientific">Saccharopolyspora elongata</name>
    <dbReference type="NCBI Taxonomy" id="2530387"/>
    <lineage>
        <taxon>Bacteria</taxon>
        <taxon>Bacillati</taxon>
        <taxon>Actinomycetota</taxon>
        <taxon>Actinomycetes</taxon>
        <taxon>Pseudonocardiales</taxon>
        <taxon>Pseudonocardiaceae</taxon>
        <taxon>Saccharopolyspora</taxon>
    </lineage>
</organism>
<reference evidence="4 5" key="1">
    <citation type="submission" date="2019-03" db="EMBL/GenBank/DDBJ databases">
        <title>Draft genome sequences of novel Actinobacteria.</title>
        <authorList>
            <person name="Sahin N."/>
            <person name="Ay H."/>
            <person name="Saygin H."/>
        </authorList>
    </citation>
    <scope>NUCLEOTIDE SEQUENCE [LARGE SCALE GENOMIC DNA]</scope>
    <source>
        <strain evidence="4 5">7K502</strain>
    </source>
</reference>
<name>A0A4R4YXD7_9PSEU</name>
<feature type="signal peptide" evidence="2">
    <location>
        <begin position="1"/>
        <end position="22"/>
    </location>
</feature>
<dbReference type="EMBL" id="SMKW01000026">
    <property type="protein sequence ID" value="TDD49234.1"/>
    <property type="molecule type" value="Genomic_DNA"/>
</dbReference>
<dbReference type="AlphaFoldDB" id="A0A4R4YXD7"/>
<evidence type="ECO:0000256" key="2">
    <source>
        <dbReference type="SAM" id="SignalP"/>
    </source>
</evidence>
<protein>
    <submittedName>
        <fullName evidence="4">DUF4232 domain-containing protein</fullName>
    </submittedName>
</protein>
<proteinExistence type="predicted"/>
<keyword evidence="5" id="KW-1185">Reference proteome</keyword>
<evidence type="ECO:0000313" key="5">
    <source>
        <dbReference type="Proteomes" id="UP000294947"/>
    </source>
</evidence>
<feature type="compositionally biased region" description="Polar residues" evidence="1">
    <location>
        <begin position="46"/>
        <end position="58"/>
    </location>
</feature>
<evidence type="ECO:0000313" key="4">
    <source>
        <dbReference type="EMBL" id="TDD49234.1"/>
    </source>
</evidence>
<dbReference type="RefSeq" id="WP_132487396.1">
    <property type="nucleotide sequence ID" value="NZ_SMKW01000026.1"/>
</dbReference>
<gene>
    <name evidence="4" type="ORF">E1288_20290</name>
</gene>
<feature type="domain" description="DUF4232" evidence="3">
    <location>
        <begin position="70"/>
        <end position="208"/>
    </location>
</feature>
<dbReference type="InterPro" id="IPR025326">
    <property type="entry name" value="DUF4232"/>
</dbReference>
<accession>A0A4R4YXD7</accession>
<feature type="region of interest" description="Disordered" evidence="1">
    <location>
        <begin position="23"/>
        <end position="71"/>
    </location>
</feature>
<comment type="caution">
    <text evidence="4">The sequence shown here is derived from an EMBL/GenBank/DDBJ whole genome shotgun (WGS) entry which is preliminary data.</text>
</comment>
<evidence type="ECO:0000256" key="1">
    <source>
        <dbReference type="SAM" id="MobiDB-lite"/>
    </source>
</evidence>
<dbReference type="PROSITE" id="PS51257">
    <property type="entry name" value="PROKAR_LIPOPROTEIN"/>
    <property type="match status" value="1"/>
</dbReference>